<dbReference type="GO" id="GO:0009307">
    <property type="term" value="P:DNA restriction-modification system"/>
    <property type="evidence" value="ECO:0007669"/>
    <property type="project" value="UniProtKB-KW"/>
</dbReference>
<name>A0A811TIH2_9EURY</name>
<sequence length="442" mass="50205">MKTKFKDTEIGMIPEDWKVDKIENYLDKIIDYRGKTPKKSESGVITISAKSIKNGKIDYNQTYFISEETFKKWEVRGKPHVGDILLTTEGPLGEVASYDREDVAIAQRLITLRGKDGKLDNNFLKYYLMSHIGQHQLHLRATGTTVQGIKQSEFRKILILITTIKEQTSIAKILSDLDSKIELLQKQNKTLKAIGQATFKHWFVDFEFPDEEGKPYKSSGGEIVDSETGKIPKGWEVKNLGEFLNVIKGCSYKSEDLKESDKALITLKSINRGGGFNQKGYKEYVGDYKEEQIVKDGDIIVAQTDLTQAAEVIGTPAIVNSLNRYNELIVSLDLQILRIEEKLNKGFAYFLLKTAMFHNHALSYTNGTTVLHLNKNAVPDFKFTLPNENILDKFGKIAEQILEKGDKNEKEVYILSQIRDSLLPKLMSGEIRVKLKNLEIQK</sequence>
<dbReference type="GO" id="GO:0003677">
    <property type="term" value="F:DNA binding"/>
    <property type="evidence" value="ECO:0007669"/>
    <property type="project" value="UniProtKB-KW"/>
</dbReference>
<dbReference type="PANTHER" id="PTHR30408">
    <property type="entry name" value="TYPE-1 RESTRICTION ENZYME ECOKI SPECIFICITY PROTEIN"/>
    <property type="match status" value="1"/>
</dbReference>
<dbReference type="Proteomes" id="UP000612009">
    <property type="component" value="Unassembled WGS sequence"/>
</dbReference>
<evidence type="ECO:0000259" key="4">
    <source>
        <dbReference type="Pfam" id="PF01420"/>
    </source>
</evidence>
<keyword evidence="2" id="KW-0680">Restriction system</keyword>
<gene>
    <name evidence="5" type="ORF">LAKADJCE_00855</name>
</gene>
<feature type="domain" description="Type I restriction modification DNA specificity" evidence="4">
    <location>
        <begin position="232"/>
        <end position="395"/>
    </location>
</feature>
<dbReference type="CDD" id="cd17246">
    <property type="entry name" value="RMtype1_S_SonII-TRD2-CR2_like"/>
    <property type="match status" value="1"/>
</dbReference>
<dbReference type="Gene3D" id="3.90.220.20">
    <property type="entry name" value="DNA methylase specificity domains"/>
    <property type="match status" value="2"/>
</dbReference>
<dbReference type="SUPFAM" id="SSF116734">
    <property type="entry name" value="DNA methylase specificity domain"/>
    <property type="match status" value="2"/>
</dbReference>
<organism evidence="5 6">
    <name type="scientific">Candidatus Argoarchaeum ethanivorans</name>
    <dbReference type="NCBI Taxonomy" id="2608793"/>
    <lineage>
        <taxon>Archaea</taxon>
        <taxon>Methanobacteriati</taxon>
        <taxon>Methanobacteriota</taxon>
        <taxon>Stenosarchaea group</taxon>
        <taxon>Methanomicrobia</taxon>
        <taxon>Methanosarcinales</taxon>
        <taxon>Methanosarcinales incertae sedis</taxon>
        <taxon>GOM Arc I cluster</taxon>
        <taxon>Candidatus Argoarchaeum</taxon>
    </lineage>
</organism>
<dbReference type="InterPro" id="IPR052021">
    <property type="entry name" value="Type-I_RS_S_subunit"/>
</dbReference>
<protein>
    <submittedName>
        <fullName evidence="5">Type-1 restriction enzyme MjaXIP specificity protein</fullName>
    </submittedName>
</protein>
<keyword evidence="3" id="KW-0238">DNA-binding</keyword>
<evidence type="ECO:0000256" key="2">
    <source>
        <dbReference type="ARBA" id="ARBA00022747"/>
    </source>
</evidence>
<evidence type="ECO:0000313" key="5">
    <source>
        <dbReference type="EMBL" id="CAD6494615.1"/>
    </source>
</evidence>
<dbReference type="EMBL" id="CAJHIR010000065">
    <property type="protein sequence ID" value="CAD6494615.1"/>
    <property type="molecule type" value="Genomic_DNA"/>
</dbReference>
<feature type="domain" description="Type I restriction modification DNA specificity" evidence="4">
    <location>
        <begin position="14"/>
        <end position="192"/>
    </location>
</feature>
<accession>A0A811TIH2</accession>
<dbReference type="Pfam" id="PF01420">
    <property type="entry name" value="Methylase_S"/>
    <property type="match status" value="2"/>
</dbReference>
<dbReference type="AlphaFoldDB" id="A0A811TIH2"/>
<evidence type="ECO:0000256" key="1">
    <source>
        <dbReference type="ARBA" id="ARBA00010923"/>
    </source>
</evidence>
<evidence type="ECO:0000256" key="3">
    <source>
        <dbReference type="ARBA" id="ARBA00023125"/>
    </source>
</evidence>
<comment type="caution">
    <text evidence="5">The sequence shown here is derived from an EMBL/GenBank/DDBJ whole genome shotgun (WGS) entry which is preliminary data.</text>
</comment>
<comment type="similarity">
    <text evidence="1">Belongs to the type-I restriction system S methylase family.</text>
</comment>
<evidence type="ECO:0000313" key="6">
    <source>
        <dbReference type="Proteomes" id="UP000612009"/>
    </source>
</evidence>
<proteinExistence type="inferred from homology"/>
<dbReference type="PANTHER" id="PTHR30408:SF13">
    <property type="entry name" value="TYPE I RESTRICTION ENZYME HINDI SPECIFICITY SUBUNIT"/>
    <property type="match status" value="1"/>
</dbReference>
<dbReference type="InterPro" id="IPR000055">
    <property type="entry name" value="Restrct_endonuc_typeI_TRD"/>
</dbReference>
<reference evidence="5" key="1">
    <citation type="submission" date="2020-10" db="EMBL/GenBank/DDBJ databases">
        <authorList>
            <person name="Hahn C.J."/>
            <person name="Laso-Perez R."/>
            <person name="Vulcano F."/>
            <person name="Vaziourakis K.-M."/>
            <person name="Stokke R."/>
            <person name="Steen I.H."/>
            <person name="Teske A."/>
            <person name="Boetius A."/>
            <person name="Liebeke M."/>
            <person name="Amann R."/>
            <person name="Knittel K."/>
        </authorList>
    </citation>
    <scope>NUCLEOTIDE SEQUENCE</scope>
    <source>
        <strain evidence="5">Gfbio:e3339647-f889-4370-9287-4fb5cb688e4c:AG392J18_GoMArc1</strain>
    </source>
</reference>
<dbReference type="InterPro" id="IPR044946">
    <property type="entry name" value="Restrct_endonuc_typeI_TRD_sf"/>
</dbReference>